<dbReference type="GO" id="GO:0006364">
    <property type="term" value="P:rRNA processing"/>
    <property type="evidence" value="ECO:0007669"/>
    <property type="project" value="InterPro"/>
</dbReference>
<comment type="caution">
    <text evidence="2">The sequence shown here is derived from an EMBL/GenBank/DDBJ whole genome shotgun (WGS) entry which is preliminary data.</text>
</comment>
<dbReference type="Pfam" id="PF08297">
    <property type="entry name" value="U3_snoRNA_assoc"/>
    <property type="match status" value="1"/>
</dbReference>
<dbReference type="AlphaFoldDB" id="A0A9P7H5A3"/>
<evidence type="ECO:0000313" key="3">
    <source>
        <dbReference type="Proteomes" id="UP000782241"/>
    </source>
</evidence>
<feature type="compositionally biased region" description="Basic and acidic residues" evidence="1">
    <location>
        <begin position="210"/>
        <end position="233"/>
    </location>
</feature>
<name>A0A9P7H5A3_9HYPO</name>
<evidence type="ECO:0000256" key="1">
    <source>
        <dbReference type="SAM" id="MobiDB-lite"/>
    </source>
</evidence>
<evidence type="ECO:0000313" key="2">
    <source>
        <dbReference type="EMBL" id="KAG5658702.1"/>
    </source>
</evidence>
<dbReference type="InterPro" id="IPR013268">
    <property type="entry name" value="UTP16"/>
</dbReference>
<dbReference type="Proteomes" id="UP000782241">
    <property type="component" value="Unassembled WGS sequence"/>
</dbReference>
<dbReference type="EMBL" id="JAGPUO010000013">
    <property type="protein sequence ID" value="KAG5658702.1"/>
    <property type="molecule type" value="Genomic_DNA"/>
</dbReference>
<feature type="compositionally biased region" description="Basic and acidic residues" evidence="1">
    <location>
        <begin position="107"/>
        <end position="124"/>
    </location>
</feature>
<feature type="region of interest" description="Disordered" evidence="1">
    <location>
        <begin position="149"/>
        <end position="355"/>
    </location>
</feature>
<evidence type="ECO:0008006" key="4">
    <source>
        <dbReference type="Google" id="ProtNLM"/>
    </source>
</evidence>
<accession>A0A9P7H5A3</accession>
<feature type="compositionally biased region" description="Low complexity" evidence="1">
    <location>
        <begin position="191"/>
        <end position="203"/>
    </location>
</feature>
<gene>
    <name evidence="2" type="ORF">KAF25_007255</name>
</gene>
<organism evidence="2 3">
    <name type="scientific">Fusarium avenaceum</name>
    <dbReference type="NCBI Taxonomy" id="40199"/>
    <lineage>
        <taxon>Eukaryota</taxon>
        <taxon>Fungi</taxon>
        <taxon>Dikarya</taxon>
        <taxon>Ascomycota</taxon>
        <taxon>Pezizomycotina</taxon>
        <taxon>Sordariomycetes</taxon>
        <taxon>Hypocreomycetidae</taxon>
        <taxon>Hypocreales</taxon>
        <taxon>Nectriaceae</taxon>
        <taxon>Fusarium</taxon>
        <taxon>Fusarium tricinctum species complex</taxon>
    </lineage>
</organism>
<dbReference type="GO" id="GO:0030515">
    <property type="term" value="F:snoRNA binding"/>
    <property type="evidence" value="ECO:0007669"/>
    <property type="project" value="InterPro"/>
</dbReference>
<feature type="compositionally biased region" description="Basic and acidic residues" evidence="1">
    <location>
        <begin position="295"/>
        <end position="308"/>
    </location>
</feature>
<feature type="compositionally biased region" description="Acidic residues" evidence="1">
    <location>
        <begin position="165"/>
        <end position="174"/>
    </location>
</feature>
<keyword evidence="3" id="KW-1185">Reference proteome</keyword>
<feature type="compositionally biased region" description="Low complexity" evidence="1">
    <location>
        <begin position="149"/>
        <end position="159"/>
    </location>
</feature>
<protein>
    <recommendedName>
        <fullName evidence="4">U3 snorna associated</fullName>
    </recommendedName>
</protein>
<reference evidence="2" key="1">
    <citation type="submission" date="2021-04" db="EMBL/GenBank/DDBJ databases">
        <title>Draft genome of Fusarium avenaceum strain F156N33, isolated from an atmospheric sample in Virginia.</title>
        <authorList>
            <person name="Yang S."/>
            <person name="Vinatzer B.A."/>
            <person name="Coleman J."/>
        </authorList>
    </citation>
    <scope>NUCLEOTIDE SEQUENCE</scope>
    <source>
        <strain evidence="2">F156N33</strain>
    </source>
</reference>
<sequence>MARKKNQSQSEIFIHFKNFINLYSHQNSARAANSKPLDLRLIYQLDIHTFLSVLRHPTRTNHRHSEPSLAHSSTHSQRCLPAQYFIMAPPKTRKRKSDQNISGTTTSEDKRKLPVRAKDGESENVKPSAESQGTKVVFGDDDDEAVAPAPLAASKPAAPVKGAESDEDSDDEAPEAVSTSKVASDIKKSKQAAQKAAQEQAAAQKRKRREKDDFFKQQAEERKKLEEQEKAEQEASSEDEEPAESLIQRSRTERAPNLLPAEFLTDSSSEDEEDQDNDRMEERPRKRRVATVERSLTRQDRGPRDERVGSTVYRVAKTADERMTPKLKKHTKSSKDLLLKRNRGAAKPHSGFFVK</sequence>
<proteinExistence type="predicted"/>
<feature type="region of interest" description="Disordered" evidence="1">
    <location>
        <begin position="86"/>
        <end position="135"/>
    </location>
</feature>